<gene>
    <name evidence="3" type="ORF">GETHPA_27650</name>
</gene>
<accession>A0ABQ5Q948</accession>
<name>A0ABQ5Q948_9BACT</name>
<protein>
    <recommendedName>
        <fullName evidence="2">DUF4097 domain-containing protein</fullName>
    </recommendedName>
</protein>
<feature type="domain" description="DUF4097" evidence="2">
    <location>
        <begin position="129"/>
        <end position="270"/>
    </location>
</feature>
<evidence type="ECO:0000313" key="3">
    <source>
        <dbReference type="EMBL" id="GLH71232.1"/>
    </source>
</evidence>
<feature type="signal peptide" evidence="1">
    <location>
        <begin position="1"/>
        <end position="25"/>
    </location>
</feature>
<dbReference type="InterPro" id="IPR025164">
    <property type="entry name" value="Toastrack_DUF4097"/>
</dbReference>
<organism evidence="3 4">
    <name type="scientific">Geothrix rubra</name>
    <dbReference type="NCBI Taxonomy" id="2927977"/>
    <lineage>
        <taxon>Bacteria</taxon>
        <taxon>Pseudomonadati</taxon>
        <taxon>Acidobacteriota</taxon>
        <taxon>Holophagae</taxon>
        <taxon>Holophagales</taxon>
        <taxon>Holophagaceae</taxon>
        <taxon>Geothrix</taxon>
    </lineage>
</organism>
<feature type="chain" id="PRO_5046028845" description="DUF4097 domain-containing protein" evidence="1">
    <location>
        <begin position="26"/>
        <end position="271"/>
    </location>
</feature>
<evidence type="ECO:0000313" key="4">
    <source>
        <dbReference type="Proteomes" id="UP001165089"/>
    </source>
</evidence>
<dbReference type="RefSeq" id="WP_285727295.1">
    <property type="nucleotide sequence ID" value="NZ_BSDD01000006.1"/>
</dbReference>
<proteinExistence type="predicted"/>
<keyword evidence="1" id="KW-0732">Signal</keyword>
<dbReference type="EMBL" id="BSDD01000006">
    <property type="protein sequence ID" value="GLH71232.1"/>
    <property type="molecule type" value="Genomic_DNA"/>
</dbReference>
<comment type="caution">
    <text evidence="3">The sequence shown here is derived from an EMBL/GenBank/DDBJ whole genome shotgun (WGS) entry which is preliminary data.</text>
</comment>
<dbReference type="Proteomes" id="UP001165089">
    <property type="component" value="Unassembled WGS sequence"/>
</dbReference>
<sequence>MSLNRSLTRPLAALALALAPLAAQSVVIQPAKAEKATETRTVPLAAGSTLRVHNLNGHIRVEAWDRAEVQFTGEFKPSSEGEQVKVVLEPASGGLDIRGEYPKHDGWGSYRGPQCQMTLKVPREVRPTLDTVNGEISLTGTRGEAALTTVNGAVRASGLDAALKAKTVNGTVTLDQVSGPLDLGTVNGAIKGSGLDGKGGGIKAEAVNGAIHLQLAGLKGRLKASTMNGDISFSAKGAEQVEIKKHRVSAVFPGSDQVIEVSTVNGGIRLD</sequence>
<evidence type="ECO:0000256" key="1">
    <source>
        <dbReference type="SAM" id="SignalP"/>
    </source>
</evidence>
<keyword evidence="4" id="KW-1185">Reference proteome</keyword>
<evidence type="ECO:0000259" key="2">
    <source>
        <dbReference type="Pfam" id="PF13349"/>
    </source>
</evidence>
<dbReference type="Pfam" id="PF13349">
    <property type="entry name" value="DUF4097"/>
    <property type="match status" value="1"/>
</dbReference>
<reference evidence="3 4" key="1">
    <citation type="journal article" date="2023" name="Antonie Van Leeuwenhoek">
        <title>Mesoterricola silvestris gen. nov., sp. nov., Mesoterricola sediminis sp. nov., Geothrix oryzae sp. nov., Geothrix edaphica sp. nov., Geothrix rubra sp. nov., and Geothrix limicola sp. nov., six novel members of Acidobacteriota isolated from soils.</title>
        <authorList>
            <person name="Itoh H."/>
            <person name="Sugisawa Y."/>
            <person name="Mise K."/>
            <person name="Xu Z."/>
            <person name="Kuniyasu M."/>
            <person name="Ushijima N."/>
            <person name="Kawano K."/>
            <person name="Kobayashi E."/>
            <person name="Shiratori Y."/>
            <person name="Masuda Y."/>
            <person name="Senoo K."/>
        </authorList>
    </citation>
    <scope>NUCLEOTIDE SEQUENCE [LARGE SCALE GENOMIC DNA]</scope>
    <source>
        <strain evidence="3 4">Red803</strain>
    </source>
</reference>